<evidence type="ECO:0000256" key="7">
    <source>
        <dbReference type="SAM" id="Coils"/>
    </source>
</evidence>
<dbReference type="Pfam" id="PF00225">
    <property type="entry name" value="Kinesin"/>
    <property type="match status" value="2"/>
</dbReference>
<feature type="coiled-coil region" evidence="7">
    <location>
        <begin position="525"/>
        <end position="587"/>
    </location>
</feature>
<dbReference type="GO" id="GO:0007052">
    <property type="term" value="P:mitotic spindle organization"/>
    <property type="evidence" value="ECO:0007669"/>
    <property type="project" value="TreeGrafter"/>
</dbReference>
<evidence type="ECO:0000256" key="5">
    <source>
        <dbReference type="ARBA" id="ARBA00023054"/>
    </source>
</evidence>
<feature type="coiled-coil region" evidence="7">
    <location>
        <begin position="1301"/>
        <end position="1389"/>
    </location>
</feature>
<dbReference type="InterPro" id="IPR001752">
    <property type="entry name" value="Kinesin_motor_dom"/>
</dbReference>
<dbReference type="GO" id="GO:0005737">
    <property type="term" value="C:cytoplasm"/>
    <property type="evidence" value="ECO:0007669"/>
    <property type="project" value="UniProtKB-SubCell"/>
</dbReference>
<dbReference type="InterPro" id="IPR027417">
    <property type="entry name" value="P-loop_NTPase"/>
</dbReference>
<keyword evidence="2" id="KW-0963">Cytoplasm</keyword>
<feature type="domain" description="Kinesin motor" evidence="9">
    <location>
        <begin position="25"/>
        <end position="423"/>
    </location>
</feature>
<feature type="region of interest" description="Disordered" evidence="8">
    <location>
        <begin position="1559"/>
        <end position="1597"/>
    </location>
</feature>
<evidence type="ECO:0000256" key="2">
    <source>
        <dbReference type="ARBA" id="ARBA00022490"/>
    </source>
</evidence>
<comment type="subcellular location">
    <subcellularLocation>
        <location evidence="1">Cytoplasm</location>
    </subcellularLocation>
</comment>
<dbReference type="PANTHER" id="PTHR47969">
    <property type="entry name" value="CHROMOSOME-ASSOCIATED KINESIN KIF4A-RELATED"/>
    <property type="match status" value="1"/>
</dbReference>
<evidence type="ECO:0000256" key="1">
    <source>
        <dbReference type="ARBA" id="ARBA00004496"/>
    </source>
</evidence>
<keyword evidence="4 6" id="KW-0067">ATP-binding</keyword>
<dbReference type="GO" id="GO:0005524">
    <property type="term" value="F:ATP binding"/>
    <property type="evidence" value="ECO:0007669"/>
    <property type="project" value="UniProtKB-UniRule"/>
</dbReference>
<dbReference type="SUPFAM" id="SSF52540">
    <property type="entry name" value="P-loop containing nucleoside triphosphate hydrolases"/>
    <property type="match status" value="1"/>
</dbReference>
<dbReference type="Proteomes" id="UP000237144">
    <property type="component" value="Unassembled WGS sequence"/>
</dbReference>
<evidence type="ECO:0000256" key="3">
    <source>
        <dbReference type="ARBA" id="ARBA00022741"/>
    </source>
</evidence>
<feature type="region of interest" description="Disordered" evidence="8">
    <location>
        <begin position="744"/>
        <end position="784"/>
    </location>
</feature>
<evidence type="ECO:0000256" key="4">
    <source>
        <dbReference type="ARBA" id="ARBA00022840"/>
    </source>
</evidence>
<dbReference type="EMBL" id="PJQD01000140">
    <property type="protein sequence ID" value="POY70151.1"/>
    <property type="molecule type" value="Genomic_DNA"/>
</dbReference>
<accession>A0A2S5B0F6</accession>
<proteinExistence type="inferred from homology"/>
<dbReference type="GO" id="GO:0051231">
    <property type="term" value="P:spindle elongation"/>
    <property type="evidence" value="ECO:0007669"/>
    <property type="project" value="TreeGrafter"/>
</dbReference>
<feature type="compositionally biased region" description="Low complexity" evidence="8">
    <location>
        <begin position="900"/>
        <end position="920"/>
    </location>
</feature>
<keyword evidence="3 6" id="KW-0547">Nucleotide-binding</keyword>
<dbReference type="InterPro" id="IPR036961">
    <property type="entry name" value="Kinesin_motor_dom_sf"/>
</dbReference>
<dbReference type="GO" id="GO:0005875">
    <property type="term" value="C:microtubule associated complex"/>
    <property type="evidence" value="ECO:0007669"/>
    <property type="project" value="TreeGrafter"/>
</dbReference>
<feature type="compositionally biased region" description="Low complexity" evidence="8">
    <location>
        <begin position="265"/>
        <end position="282"/>
    </location>
</feature>
<dbReference type="PRINTS" id="PR00380">
    <property type="entry name" value="KINESINHEAVY"/>
</dbReference>
<gene>
    <name evidence="10" type="ORF">BMF94_6734</name>
</gene>
<evidence type="ECO:0000256" key="6">
    <source>
        <dbReference type="PROSITE-ProRule" id="PRU00283"/>
    </source>
</evidence>
<keyword evidence="5 7" id="KW-0175">Coiled coil</keyword>
<dbReference type="OrthoDB" id="3176171at2759"/>
<comment type="similarity">
    <text evidence="6">Belongs to the TRAFAC class myosin-kinesin ATPase superfamily. Kinesin family.</text>
</comment>
<feature type="coiled-coil region" evidence="7">
    <location>
        <begin position="1163"/>
        <end position="1250"/>
    </location>
</feature>
<evidence type="ECO:0000313" key="10">
    <source>
        <dbReference type="EMBL" id="POY70151.1"/>
    </source>
</evidence>
<organism evidence="10 11">
    <name type="scientific">Rhodotorula taiwanensis</name>
    <dbReference type="NCBI Taxonomy" id="741276"/>
    <lineage>
        <taxon>Eukaryota</taxon>
        <taxon>Fungi</taxon>
        <taxon>Dikarya</taxon>
        <taxon>Basidiomycota</taxon>
        <taxon>Pucciniomycotina</taxon>
        <taxon>Microbotryomycetes</taxon>
        <taxon>Sporidiobolales</taxon>
        <taxon>Sporidiobolaceae</taxon>
        <taxon>Rhodotorula</taxon>
    </lineage>
</organism>
<name>A0A2S5B0F6_9BASI</name>
<feature type="compositionally biased region" description="Low complexity" evidence="8">
    <location>
        <begin position="758"/>
        <end position="775"/>
    </location>
</feature>
<feature type="region of interest" description="Disordered" evidence="8">
    <location>
        <begin position="900"/>
        <end position="926"/>
    </location>
</feature>
<sequence length="1954" mass="214235">MSGSPVRPGDRRVSMLGIPVTNTTSVKVVVRIRPTTTTDATSVPQRFQRIAVRSLDETTLQADNPSPSASGAGKHAKQVFTFDRVVGPDEGQPAVYDSATQLIDAYLDGFNATILAYGQTSSGKSYTMGTDQMREGVLEDLERQGITPRAVTEIFDRLNHAQQTSNGRTDFTAKVSYVEIYNEDLIDLLAGDAGVRPTVQIREDKQGRIFWSGLREVKVTSASDVMNLLASGSALRQTGATDMNAQSSRSHAIFSLTITQQRWTGAGAPTSPAVPSTPTSPSHNRRASALPRISSPTPATRPGTPSSERPASRFGLRPPSTGGRPSSPQGDDLGTWTNVTSKFHFGISINAGLSALGNVISALGDPTKKATHIPYRDSKLTRLLQDSLGGNARTMMVACISPAEFNLHETLSTLKYANRARNIKNRAEINETESGWDDLVYLQRTITKLRAELAVVKAGDPAGLSARDDTNDGIAGDVFDATLQQRVSALTAELAKAQAGSSSASEHPVTSLSRDQFAAAVEPIVEEYERSLSALESQLALTRAALGHSEEEMHELENRIDEEVRSNQANEALIEELRVRIAKLSERETTTEAYVRDIETKLKEVDEVGEANGSAMSDLRKELAKSREQTQTTELYIKELEARLAQADTTTATLRRQIETLEQDVVAREEAHRELEARVALLDNRSETKLLIAEIDEKDRRLSELERSLDELKGAAQAAREDVSRLQKLADAERSEKEELLGRVRTLERSTLRQPASTPTRPDSAADDPASTDASLSSVADDTVLEKSDHAETLRELDEARRKYRDALKEIEDLHGQAEEARLLKMQRPGSSDAGDASNQDDKDQAGDEISGREAPRTPTARRSVPLSPSGQSFLGRGQGASSPSYLRCASLQQELSSAASSQTSCLPSPGTTSPSATSPGRRDSLFAPTERSYEKLQAEISQLQAALDERDEEIVSLEATIQQQAHTPATTPSLGDSPIVSFSPLMQRPTTPTSALEASEVEVLSPRTRAKFDSLRDDLAYGKGLGFVSPEMPDPAPNPHNRIDELMRSMAAKERAHREQVEKLDTELAAALGHLHDDMQALSRDRIEDMSAEISSLREELARRPTQDAHETELAQLQADHDERIAAAANAAEDRRLCTVTANEARVATLEALHETAIASIRQEHSKQVALLIAEKEELEASLAALSAAREDETLALQDQHAQTVQQLAENAERSRADATDLRSRLSVLEEAQQQAELAKEAMMRAHKCAISEARSTATLEKDGEHLALIGSVRKDHETKLSSVREERDAAIALLQEQRRAELETLKESHVDELAAAQAATSDLEAQLRRLEQQFANAAEENRTAVDSAGRAHEEELQQRIDTATAAAEEKRDELARLSQDHEEALHQERARAAELEFRQQELIASSELAQQEYQRTRTAATEELLHVQDRARVELENAQLAHKEELASVTAATKREYEAALDALRQQIDAAAAEHAESLDLLKAKQEETIESLEASHGRAQRAAQVKYEQALEALKEEHAAELAELERSLTHRIETASTTHRNALARMEAAHTADLTSALEDHSRQQELSSAEQSAARERHEVEAQSLRSAQDELSARLERVETQLQSKESALASAENERDQLAVRLDEVTRQLANATDSHEKEVSALRQKVRFQQTVSANSNGSSHRHEALAVLETLHGSLSAPSDSTLDSDANNSARELGRIRELVTKLDADLAVALKERDGLAQQLARMSLSSASAAIGPSLSRPMSPVGGIDEKLPLNLRAEQFLSNANRLPPPTPPPTMPPPPIPSGTSTFVARLGGSHASTSTMSETSPSPASAPSNAVNAQESEARLTQLQREVEQKEADLRAQRNLANTLELALSDSERNLRKARQLTNDYARERDELRATSDRLRREADELHSASEKYRQSMVDMEERLAEQRRREARAERARIELEGRMSEVAKRKSKFACF</sequence>
<keyword evidence="11" id="KW-1185">Reference proteome</keyword>
<feature type="binding site" evidence="6">
    <location>
        <begin position="118"/>
        <end position="125"/>
    </location>
    <ligand>
        <name>ATP</name>
        <dbReference type="ChEBI" id="CHEBI:30616"/>
    </ligand>
</feature>
<dbReference type="SMART" id="SM00129">
    <property type="entry name" value="KISc"/>
    <property type="match status" value="1"/>
</dbReference>
<dbReference type="PANTHER" id="PTHR47969:SF15">
    <property type="entry name" value="CHROMOSOME-ASSOCIATED KINESIN KIF4A-RELATED"/>
    <property type="match status" value="1"/>
</dbReference>
<dbReference type="STRING" id="741276.A0A2S5B0F6"/>
<evidence type="ECO:0000256" key="8">
    <source>
        <dbReference type="SAM" id="MobiDB-lite"/>
    </source>
</evidence>
<dbReference type="Gene3D" id="3.40.850.10">
    <property type="entry name" value="Kinesin motor domain"/>
    <property type="match status" value="2"/>
</dbReference>
<evidence type="ECO:0000313" key="11">
    <source>
        <dbReference type="Proteomes" id="UP000237144"/>
    </source>
</evidence>
<dbReference type="GO" id="GO:0008017">
    <property type="term" value="F:microtubule binding"/>
    <property type="evidence" value="ECO:0007669"/>
    <property type="project" value="InterPro"/>
</dbReference>
<protein>
    <recommendedName>
        <fullName evidence="9">Kinesin motor domain-containing protein</fullName>
    </recommendedName>
</protein>
<feature type="region of interest" description="Disordered" evidence="8">
    <location>
        <begin position="827"/>
        <end position="884"/>
    </location>
</feature>
<dbReference type="GO" id="GO:0003777">
    <property type="term" value="F:microtubule motor activity"/>
    <property type="evidence" value="ECO:0007669"/>
    <property type="project" value="InterPro"/>
</dbReference>
<feature type="compositionally biased region" description="Low complexity" evidence="8">
    <location>
        <begin position="1807"/>
        <end position="1824"/>
    </location>
</feature>
<feature type="coiled-coil region" evidence="7">
    <location>
        <begin position="1456"/>
        <end position="1531"/>
    </location>
</feature>
<feature type="coiled-coil region" evidence="7">
    <location>
        <begin position="790"/>
        <end position="824"/>
    </location>
</feature>
<dbReference type="Gene3D" id="1.20.5.170">
    <property type="match status" value="1"/>
</dbReference>
<dbReference type="GO" id="GO:0007018">
    <property type="term" value="P:microtubule-based movement"/>
    <property type="evidence" value="ECO:0007669"/>
    <property type="project" value="InterPro"/>
</dbReference>
<keyword evidence="6" id="KW-0505">Motor protein</keyword>
<feature type="compositionally biased region" description="Polar residues" evidence="8">
    <location>
        <begin position="294"/>
        <end position="309"/>
    </location>
</feature>
<feature type="coiled-coil region" evidence="7">
    <location>
        <begin position="934"/>
        <end position="961"/>
    </location>
</feature>
<feature type="region of interest" description="Disordered" evidence="8">
    <location>
        <begin position="1805"/>
        <end position="1835"/>
    </location>
</feature>
<feature type="region of interest" description="Disordered" evidence="8">
    <location>
        <begin position="265"/>
        <end position="334"/>
    </location>
</feature>
<feature type="compositionally biased region" description="Polar residues" evidence="8">
    <location>
        <begin position="1825"/>
        <end position="1835"/>
    </location>
</feature>
<evidence type="ECO:0000259" key="9">
    <source>
        <dbReference type="PROSITE" id="PS50067"/>
    </source>
</evidence>
<reference evidence="10 11" key="1">
    <citation type="journal article" date="2018" name="Front. Microbiol.">
        <title>Prospects for Fungal Bioremediation of Acidic Radioactive Waste Sites: Characterization and Genome Sequence of Rhodotorula taiwanensis MD1149.</title>
        <authorList>
            <person name="Tkavc R."/>
            <person name="Matrosova V.Y."/>
            <person name="Grichenko O.E."/>
            <person name="Gostincar C."/>
            <person name="Volpe R.P."/>
            <person name="Klimenkova P."/>
            <person name="Gaidamakova E.K."/>
            <person name="Zhou C.E."/>
            <person name="Stewart B.J."/>
            <person name="Lyman M.G."/>
            <person name="Malfatti S.A."/>
            <person name="Rubinfeld B."/>
            <person name="Courtot M."/>
            <person name="Singh J."/>
            <person name="Dalgard C.L."/>
            <person name="Hamilton T."/>
            <person name="Frey K.G."/>
            <person name="Gunde-Cimerman N."/>
            <person name="Dugan L."/>
            <person name="Daly M.J."/>
        </authorList>
    </citation>
    <scope>NUCLEOTIDE SEQUENCE [LARGE SCALE GENOMIC DNA]</scope>
    <source>
        <strain evidence="10 11">MD1149</strain>
    </source>
</reference>
<dbReference type="PROSITE" id="PS50067">
    <property type="entry name" value="KINESIN_MOTOR_2"/>
    <property type="match status" value="1"/>
</dbReference>
<comment type="caution">
    <text evidence="10">The sequence shown here is derived from an EMBL/GenBank/DDBJ whole genome shotgun (WGS) entry which is preliminary data.</text>
</comment>
<dbReference type="InterPro" id="IPR027640">
    <property type="entry name" value="Kinesin-like_fam"/>
</dbReference>
<feature type="compositionally biased region" description="Basic and acidic residues" evidence="8">
    <location>
        <begin position="840"/>
        <end position="856"/>
    </location>
</feature>
<feature type="compositionally biased region" description="Low complexity" evidence="8">
    <location>
        <begin position="315"/>
        <end position="330"/>
    </location>
</feature>